<evidence type="ECO:0000313" key="3">
    <source>
        <dbReference type="EMBL" id="OTA04523.1"/>
    </source>
</evidence>
<name>A0A2H2ZB67_TRIPA</name>
<evidence type="ECO:0000256" key="2">
    <source>
        <dbReference type="SAM" id="SignalP"/>
    </source>
</evidence>
<sequence length="712" mass="73117">MRRVDILVLFSAALLAECAAAAVRPEILHHQHLRLRLWSNSSIDSGQEDLPTRKQTIPETALSELTGLSTTHEVLPTGGTVSVWGTHGTNGSPSSSSQDSFTSSSSPSVPTAGTDTEDDEGTTEPPPATERIHTTVDSSRVSTLLTNSTISSIAACRDGDASDCSSAGLSTNRRPVTPLATSSSFQEATSTEPCTPLPSDKPITEYSIVYTSTITFYGSSTDYTPPYSPIVTPNFCSPTGEALITFFSTTRVSNSTATLTVPVPSSSASPSYDPLMPAPMPAPTFSIDLPEIITQTPDAAGKGGGGIIITMRPFLSFSRQVVTFITTDKNPSVVFSPEPTPDFGQPGVTGGLVDGNHKTVEQTDDWQTRTIVPDPPESVKQSPVSTFQVTAGGDRVIIGSTTVSSLRPDQTATVTVESEVFTILPTAVVGLGTTIRKPAPQPTNPPEPPAATGTLGGLPVIVSGSRAVVVQDITLTIPPQSATPTTTAINGQTVVLGAHAVAVGHETLLFPTPQPTHALVTGGQMLTAIGPSLLVLHSTTITYGPQTPLNSTTTINGEPISIGPSGVSLHGTTLGGPSADPQATEYEIVGGITVGKALPSLVVLNGATYSLNQDGDTTGGLEMTTVVGGQTVTVGPRGLVVASVTLTYPGESVTATLSSTGVSREGFPIETRLGAVGDEDGDDESGAGSGRGRVNACGVLAVSLLMAGLLLA</sequence>
<dbReference type="EMBL" id="LFMI01000520">
    <property type="protein sequence ID" value="OTA04523.1"/>
    <property type="molecule type" value="Genomic_DNA"/>
</dbReference>
<evidence type="ECO:0000256" key="1">
    <source>
        <dbReference type="SAM" id="MobiDB-lite"/>
    </source>
</evidence>
<feature type="compositionally biased region" description="Low complexity" evidence="1">
    <location>
        <begin position="92"/>
        <end position="114"/>
    </location>
</feature>
<protein>
    <submittedName>
        <fullName evidence="3">Uncharacterized protein</fullName>
    </submittedName>
</protein>
<comment type="caution">
    <text evidence="3">The sequence shown here is derived from an EMBL/GenBank/DDBJ whole genome shotgun (WGS) entry which is preliminary data.</text>
</comment>
<keyword evidence="4" id="KW-1185">Reference proteome</keyword>
<keyword evidence="2" id="KW-0732">Signal</keyword>
<feature type="signal peptide" evidence="2">
    <location>
        <begin position="1"/>
        <end position="20"/>
    </location>
</feature>
<reference evidence="3 4" key="1">
    <citation type="journal article" date="2015" name="Genome Announc.">
        <title>Genome sequence and annotation of Trichoderma parareesei, the ancestor of the cellulase producer Trichoderma reesei.</title>
        <authorList>
            <person name="Yang D."/>
            <person name="Pomraning K."/>
            <person name="Kopchinskiy A."/>
            <person name="Karimi Aghcheh R."/>
            <person name="Atanasova L."/>
            <person name="Chenthamara K."/>
            <person name="Baker S.E."/>
            <person name="Zhang R."/>
            <person name="Shen Q."/>
            <person name="Freitag M."/>
            <person name="Kubicek C.P."/>
            <person name="Druzhinina I.S."/>
        </authorList>
    </citation>
    <scope>NUCLEOTIDE SEQUENCE [LARGE SCALE GENOMIC DNA]</scope>
    <source>
        <strain evidence="3 4">CBS 125925</strain>
    </source>
</reference>
<feature type="chain" id="PRO_5013823437" evidence="2">
    <location>
        <begin position="21"/>
        <end position="712"/>
    </location>
</feature>
<gene>
    <name evidence="3" type="ORF">A9Z42_0051140</name>
</gene>
<organism evidence="3 4">
    <name type="scientific">Trichoderma parareesei</name>
    <name type="common">Filamentous fungus</name>
    <dbReference type="NCBI Taxonomy" id="858221"/>
    <lineage>
        <taxon>Eukaryota</taxon>
        <taxon>Fungi</taxon>
        <taxon>Dikarya</taxon>
        <taxon>Ascomycota</taxon>
        <taxon>Pezizomycotina</taxon>
        <taxon>Sordariomycetes</taxon>
        <taxon>Hypocreomycetidae</taxon>
        <taxon>Hypocreales</taxon>
        <taxon>Hypocreaceae</taxon>
        <taxon>Trichoderma</taxon>
    </lineage>
</organism>
<accession>A0A2H2ZB67</accession>
<feature type="region of interest" description="Disordered" evidence="1">
    <location>
        <begin position="67"/>
        <end position="140"/>
    </location>
</feature>
<evidence type="ECO:0000313" key="4">
    <source>
        <dbReference type="Proteomes" id="UP000219286"/>
    </source>
</evidence>
<dbReference type="AlphaFoldDB" id="A0A2H2ZB67"/>
<dbReference type="Proteomes" id="UP000219286">
    <property type="component" value="Unassembled WGS sequence"/>
</dbReference>
<dbReference type="OrthoDB" id="5420777at2759"/>
<proteinExistence type="predicted"/>